<accession>A0A1U7LL32</accession>
<dbReference type="PANTHER" id="PTHR10728:SF33">
    <property type="entry name" value="LYSOPHOSPHOLIPASE 1-RELATED"/>
    <property type="match status" value="1"/>
</dbReference>
<keyword evidence="9" id="KW-0325">Glycoprotein</keyword>
<evidence type="ECO:0000256" key="11">
    <source>
        <dbReference type="RuleBase" id="RU362103"/>
    </source>
</evidence>
<keyword evidence="14" id="KW-1185">Reference proteome</keyword>
<gene>
    <name evidence="13" type="ORF">NEOLI_004073</name>
</gene>
<evidence type="ECO:0000313" key="14">
    <source>
        <dbReference type="Proteomes" id="UP000186594"/>
    </source>
</evidence>
<evidence type="ECO:0000256" key="5">
    <source>
        <dbReference type="ARBA" id="ARBA00022729"/>
    </source>
</evidence>
<keyword evidence="4" id="KW-0964">Secreted</keyword>
<feature type="domain" description="PLA2c" evidence="12">
    <location>
        <begin position="30"/>
        <end position="514"/>
    </location>
</feature>
<organism evidence="13 14">
    <name type="scientific">Neolecta irregularis (strain DAH-3)</name>
    <dbReference type="NCBI Taxonomy" id="1198029"/>
    <lineage>
        <taxon>Eukaryota</taxon>
        <taxon>Fungi</taxon>
        <taxon>Dikarya</taxon>
        <taxon>Ascomycota</taxon>
        <taxon>Taphrinomycotina</taxon>
        <taxon>Neolectales</taxon>
        <taxon>Neolectaceae</taxon>
        <taxon>Neolecta</taxon>
    </lineage>
</organism>
<dbReference type="Proteomes" id="UP000186594">
    <property type="component" value="Unassembled WGS sequence"/>
</dbReference>
<dbReference type="Gene3D" id="3.40.1090.10">
    <property type="entry name" value="Cytosolic phospholipase A2 catalytic domain"/>
    <property type="match status" value="1"/>
</dbReference>
<evidence type="ECO:0000256" key="9">
    <source>
        <dbReference type="ARBA" id="ARBA00023180"/>
    </source>
</evidence>
<comment type="caution">
    <text evidence="13">The sequence shown here is derived from an EMBL/GenBank/DDBJ whole genome shotgun (WGS) entry which is preliminary data.</text>
</comment>
<evidence type="ECO:0000256" key="7">
    <source>
        <dbReference type="ARBA" id="ARBA00022963"/>
    </source>
</evidence>
<protein>
    <recommendedName>
        <fullName evidence="3 11">Lysophospholipase</fullName>
        <ecNumber evidence="3 11">3.1.1.5</ecNumber>
    </recommendedName>
</protein>
<evidence type="ECO:0000256" key="3">
    <source>
        <dbReference type="ARBA" id="ARBA00013274"/>
    </source>
</evidence>
<comment type="catalytic activity">
    <reaction evidence="11">
        <text>a 1-acyl-sn-glycero-3-phosphocholine + H2O = sn-glycerol 3-phosphocholine + a fatty acid + H(+)</text>
        <dbReference type="Rhea" id="RHEA:15177"/>
        <dbReference type="ChEBI" id="CHEBI:15377"/>
        <dbReference type="ChEBI" id="CHEBI:15378"/>
        <dbReference type="ChEBI" id="CHEBI:16870"/>
        <dbReference type="ChEBI" id="CHEBI:28868"/>
        <dbReference type="ChEBI" id="CHEBI:58168"/>
        <dbReference type="EC" id="3.1.1.5"/>
    </reaction>
</comment>
<name>A0A1U7LL32_NEOID</name>
<evidence type="ECO:0000256" key="6">
    <source>
        <dbReference type="ARBA" id="ARBA00022801"/>
    </source>
</evidence>
<dbReference type="OrthoDB" id="4084751at2759"/>
<feature type="chain" id="PRO_5010398154" description="Lysophospholipase" evidence="11">
    <location>
        <begin position="18"/>
        <end position="514"/>
    </location>
</feature>
<dbReference type="Pfam" id="PF01735">
    <property type="entry name" value="PLA2_B"/>
    <property type="match status" value="1"/>
</dbReference>
<keyword evidence="5 11" id="KW-0732">Signal</keyword>
<dbReference type="GO" id="GO:0004623">
    <property type="term" value="F:phospholipase A2 activity"/>
    <property type="evidence" value="ECO:0007669"/>
    <property type="project" value="TreeGrafter"/>
</dbReference>
<dbReference type="InterPro" id="IPR002642">
    <property type="entry name" value="LysoPLipase_cat_dom"/>
</dbReference>
<evidence type="ECO:0000256" key="1">
    <source>
        <dbReference type="ARBA" id="ARBA00004613"/>
    </source>
</evidence>
<comment type="subcellular location">
    <subcellularLocation>
        <location evidence="1">Secreted</location>
    </subcellularLocation>
</comment>
<dbReference type="EMBL" id="LXFE01001786">
    <property type="protein sequence ID" value="OLL23348.1"/>
    <property type="molecule type" value="Genomic_DNA"/>
</dbReference>
<evidence type="ECO:0000256" key="2">
    <source>
        <dbReference type="ARBA" id="ARBA00008780"/>
    </source>
</evidence>
<keyword evidence="6 10" id="KW-0378">Hydrolase</keyword>
<dbReference type="SMART" id="SM00022">
    <property type="entry name" value="PLAc"/>
    <property type="match status" value="1"/>
</dbReference>
<dbReference type="PROSITE" id="PS51210">
    <property type="entry name" value="PLA2C"/>
    <property type="match status" value="1"/>
</dbReference>
<feature type="signal peptide" evidence="11">
    <location>
        <begin position="1"/>
        <end position="17"/>
    </location>
</feature>
<dbReference type="GO" id="GO:0046475">
    <property type="term" value="P:glycerophospholipid catabolic process"/>
    <property type="evidence" value="ECO:0007669"/>
    <property type="project" value="TreeGrafter"/>
</dbReference>
<evidence type="ECO:0000313" key="13">
    <source>
        <dbReference type="EMBL" id="OLL23348.1"/>
    </source>
</evidence>
<dbReference type="SUPFAM" id="SSF52151">
    <property type="entry name" value="FabD/lysophospholipase-like"/>
    <property type="match status" value="1"/>
</dbReference>
<comment type="similarity">
    <text evidence="2 11">Belongs to the lysophospholipase family.</text>
</comment>
<evidence type="ECO:0000256" key="8">
    <source>
        <dbReference type="ARBA" id="ARBA00023098"/>
    </source>
</evidence>
<dbReference type="GO" id="GO:0004622">
    <property type="term" value="F:phosphatidylcholine lysophospholipase activity"/>
    <property type="evidence" value="ECO:0007669"/>
    <property type="project" value="UniProtKB-EC"/>
</dbReference>
<dbReference type="AlphaFoldDB" id="A0A1U7LL32"/>
<sequence>MRDLALFAFLWAPLVIAVRIHVPFVPVEGKCPSSYIVNAQTLNPEEVDWLSKMSSINEASFRSYLSSYPDINISSVPNIGIALSGGGYRSMLTSLGVLQALDETPGFAGLLRTSRYITSLSGGAFAGASLATLGYPKIEGSLWNLSSSVFLPFGHSTVKNIHFWRDIFHQIKLKRDLGFHVSLTDYWGLALSKQLKIEGDLWSRTNATGPFPIIVTYNRPGDIRARPEQANATHFDISPSEIGSWQLNSLAQTKYLGSTANKCVEDFDDAGYQSWKPHSYSFDRFIVGVSSSVFHYVLVKAIEFLGLNDDLFGKLLEEAGRDYLVAQIPNPFAGIKGNPFCQESVIPLVDGALDGQGIPLGPLLRPQRKVDVIIAVDSADDKNDLPNGTSLGFTARYASSVGLPFPVIPDTDTFLSQNLTSRPTLFGCHSQEGPLIVYIANMPYSFDSAVTSAKLAFSDNDRDAMIENGRKVMTKDDDEVWAKCLACAISKRTAEREGKTLEGCEECWKEYCWN</sequence>
<evidence type="ECO:0000259" key="12">
    <source>
        <dbReference type="PROSITE" id="PS51210"/>
    </source>
</evidence>
<dbReference type="PANTHER" id="PTHR10728">
    <property type="entry name" value="CYTOSOLIC PHOSPHOLIPASE A2"/>
    <property type="match status" value="1"/>
</dbReference>
<reference evidence="13 14" key="1">
    <citation type="submission" date="2016-04" db="EMBL/GenBank/DDBJ databases">
        <title>Evolutionary innovation and constraint leading to complex multicellularity in the Ascomycota.</title>
        <authorList>
            <person name="Cisse O."/>
            <person name="Nguyen A."/>
            <person name="Hewitt D.A."/>
            <person name="Jedd G."/>
            <person name="Stajich J.E."/>
        </authorList>
    </citation>
    <scope>NUCLEOTIDE SEQUENCE [LARGE SCALE GENOMIC DNA]</scope>
    <source>
        <strain evidence="13 14">DAH-3</strain>
    </source>
</reference>
<proteinExistence type="inferred from homology"/>
<dbReference type="GO" id="GO:0005829">
    <property type="term" value="C:cytosol"/>
    <property type="evidence" value="ECO:0007669"/>
    <property type="project" value="TreeGrafter"/>
</dbReference>
<dbReference type="InterPro" id="IPR016035">
    <property type="entry name" value="Acyl_Trfase/lysoPLipase"/>
</dbReference>
<evidence type="ECO:0000256" key="4">
    <source>
        <dbReference type="ARBA" id="ARBA00022525"/>
    </source>
</evidence>
<keyword evidence="7 10" id="KW-0442">Lipid degradation</keyword>
<keyword evidence="8 10" id="KW-0443">Lipid metabolism</keyword>
<dbReference type="GO" id="GO:0005576">
    <property type="term" value="C:extracellular region"/>
    <property type="evidence" value="ECO:0007669"/>
    <property type="project" value="UniProtKB-SubCell"/>
</dbReference>
<dbReference type="STRING" id="1198029.A0A1U7LL32"/>
<dbReference type="EC" id="3.1.1.5" evidence="3 11"/>
<evidence type="ECO:0000256" key="10">
    <source>
        <dbReference type="PROSITE-ProRule" id="PRU00555"/>
    </source>
</evidence>